<dbReference type="Proteomes" id="UP000054350">
    <property type="component" value="Unassembled WGS sequence"/>
</dbReference>
<dbReference type="AlphaFoldDB" id="A0A0L0S619"/>
<protein>
    <recommendedName>
        <fullName evidence="1">FAD/NAD(P)-binding domain-containing protein</fullName>
    </recommendedName>
</protein>
<organism evidence="2 3">
    <name type="scientific">Allomyces macrogynus (strain ATCC 38327)</name>
    <name type="common">Allomyces javanicus var. macrogynus</name>
    <dbReference type="NCBI Taxonomy" id="578462"/>
    <lineage>
        <taxon>Eukaryota</taxon>
        <taxon>Fungi</taxon>
        <taxon>Fungi incertae sedis</taxon>
        <taxon>Blastocladiomycota</taxon>
        <taxon>Blastocladiomycetes</taxon>
        <taxon>Blastocladiales</taxon>
        <taxon>Blastocladiaceae</taxon>
        <taxon>Allomyces</taxon>
    </lineage>
</organism>
<proteinExistence type="predicted"/>
<reference evidence="2 3" key="1">
    <citation type="submission" date="2009-11" db="EMBL/GenBank/DDBJ databases">
        <title>Annotation of Allomyces macrogynus ATCC 38327.</title>
        <authorList>
            <consortium name="The Broad Institute Genome Sequencing Platform"/>
            <person name="Russ C."/>
            <person name="Cuomo C."/>
            <person name="Burger G."/>
            <person name="Gray M.W."/>
            <person name="Holland P.W.H."/>
            <person name="King N."/>
            <person name="Lang F.B.F."/>
            <person name="Roger A.J."/>
            <person name="Ruiz-Trillo I."/>
            <person name="Young S.K."/>
            <person name="Zeng Q."/>
            <person name="Gargeya S."/>
            <person name="Fitzgerald M."/>
            <person name="Haas B."/>
            <person name="Abouelleil A."/>
            <person name="Alvarado L."/>
            <person name="Arachchi H.M."/>
            <person name="Berlin A."/>
            <person name="Chapman S.B."/>
            <person name="Gearin G."/>
            <person name="Goldberg J."/>
            <person name="Griggs A."/>
            <person name="Gujja S."/>
            <person name="Hansen M."/>
            <person name="Heiman D."/>
            <person name="Howarth C."/>
            <person name="Larimer J."/>
            <person name="Lui A."/>
            <person name="MacDonald P.J.P."/>
            <person name="McCowen C."/>
            <person name="Montmayeur A."/>
            <person name="Murphy C."/>
            <person name="Neiman D."/>
            <person name="Pearson M."/>
            <person name="Priest M."/>
            <person name="Roberts A."/>
            <person name="Saif S."/>
            <person name="Shea T."/>
            <person name="Sisk P."/>
            <person name="Stolte C."/>
            <person name="Sykes S."/>
            <person name="Wortman J."/>
            <person name="Nusbaum C."/>
            <person name="Birren B."/>
        </authorList>
    </citation>
    <scope>NUCLEOTIDE SEQUENCE [LARGE SCALE GENOMIC DNA]</scope>
    <source>
        <strain evidence="2 3">ATCC 38327</strain>
    </source>
</reference>
<dbReference type="PANTHER" id="PTHR38688">
    <property type="entry name" value="PYR_REDOX_2 DOMAIN-CONTAINING PROTEIN"/>
    <property type="match status" value="1"/>
</dbReference>
<dbReference type="OMA" id="VEYAVGF"/>
<feature type="domain" description="FAD/NAD(P)-binding" evidence="1">
    <location>
        <begin position="19"/>
        <end position="341"/>
    </location>
</feature>
<dbReference type="eggNOG" id="ENOG502RXKM">
    <property type="taxonomic scope" value="Eukaryota"/>
</dbReference>
<dbReference type="InterPro" id="IPR036188">
    <property type="entry name" value="FAD/NAD-bd_sf"/>
</dbReference>
<dbReference type="Pfam" id="PF07992">
    <property type="entry name" value="Pyr_redox_2"/>
    <property type="match status" value="1"/>
</dbReference>
<reference evidence="3" key="2">
    <citation type="submission" date="2009-11" db="EMBL/GenBank/DDBJ databases">
        <title>The Genome Sequence of Allomyces macrogynus strain ATCC 38327.</title>
        <authorList>
            <consortium name="The Broad Institute Genome Sequencing Platform"/>
            <person name="Russ C."/>
            <person name="Cuomo C."/>
            <person name="Shea T."/>
            <person name="Young S.K."/>
            <person name="Zeng Q."/>
            <person name="Koehrsen M."/>
            <person name="Haas B."/>
            <person name="Borodovsky M."/>
            <person name="Guigo R."/>
            <person name="Alvarado L."/>
            <person name="Berlin A."/>
            <person name="Borenstein D."/>
            <person name="Chen Z."/>
            <person name="Engels R."/>
            <person name="Freedman E."/>
            <person name="Gellesch M."/>
            <person name="Goldberg J."/>
            <person name="Griggs A."/>
            <person name="Gujja S."/>
            <person name="Heiman D."/>
            <person name="Hepburn T."/>
            <person name="Howarth C."/>
            <person name="Jen D."/>
            <person name="Larson L."/>
            <person name="Lewis B."/>
            <person name="Mehta T."/>
            <person name="Park D."/>
            <person name="Pearson M."/>
            <person name="Roberts A."/>
            <person name="Saif S."/>
            <person name="Shenoy N."/>
            <person name="Sisk P."/>
            <person name="Stolte C."/>
            <person name="Sykes S."/>
            <person name="Walk T."/>
            <person name="White J."/>
            <person name="Yandava C."/>
            <person name="Burger G."/>
            <person name="Gray M.W."/>
            <person name="Holland P.W.H."/>
            <person name="King N."/>
            <person name="Lang F.B.F."/>
            <person name="Roger A.J."/>
            <person name="Ruiz-Trillo I."/>
            <person name="Lander E."/>
            <person name="Nusbaum C."/>
        </authorList>
    </citation>
    <scope>NUCLEOTIDE SEQUENCE [LARGE SCALE GENOMIC DNA]</scope>
    <source>
        <strain evidence="3">ATCC 38327</strain>
    </source>
</reference>
<dbReference type="Gene3D" id="3.50.50.60">
    <property type="entry name" value="FAD/NAD(P)-binding domain"/>
    <property type="match status" value="1"/>
</dbReference>
<evidence type="ECO:0000313" key="3">
    <source>
        <dbReference type="Proteomes" id="UP000054350"/>
    </source>
</evidence>
<dbReference type="GO" id="GO:0016491">
    <property type="term" value="F:oxidoreductase activity"/>
    <property type="evidence" value="ECO:0007669"/>
    <property type="project" value="InterPro"/>
</dbReference>
<gene>
    <name evidence="2" type="ORF">AMAG_04661</name>
</gene>
<dbReference type="InterPro" id="IPR023753">
    <property type="entry name" value="FAD/NAD-binding_dom"/>
</dbReference>
<dbReference type="STRING" id="578462.A0A0L0S619"/>
<accession>A0A0L0S619</accession>
<dbReference type="EMBL" id="GG745332">
    <property type="protein sequence ID" value="KNE57814.1"/>
    <property type="molecule type" value="Genomic_DNA"/>
</dbReference>
<dbReference type="OrthoDB" id="432536at2759"/>
<evidence type="ECO:0000313" key="2">
    <source>
        <dbReference type="EMBL" id="KNE57814.1"/>
    </source>
</evidence>
<keyword evidence="3" id="KW-1185">Reference proteome</keyword>
<sequence>MITAPASAAAARAAAATSAAVIGAGPAGLAVVARLLDTGAARITWIDPAFNGGRLARYPEVPSNTKVALFLQYAAVSPALTKAADAASTDPRATLAALEQGKGCALVHAQTLCADLASALATAFPDRVDVKRGWVSAVHAKPGAEFAVDVVDGVKDDFAPNGTVFATVAKGKSTTTTVHAARLFLCTGSEPTPTPAAPAPHTPFPQIQVLDLDTCLTPSALPAVLKPTDRVAVVGSSHSAVLVLKNLSEYFGAAAPAHVVNFSRHALKYAEYQPDGTIKYDNTGLKGVAADWARSVLEDTEVARKHGIERVTLPVGNEVSAYAAHLPGVTHIVYAIGYRARPLPPLVLDGKTVDAGKVSYDPASGALKVEGHGEVKGAHGFGIAFPERITDKWGNVEWSVGMWKFMRYIREVIA</sequence>
<name>A0A0L0S619_ALLM3</name>
<dbReference type="VEuPathDB" id="FungiDB:AMAG_04661"/>
<dbReference type="PRINTS" id="PR00368">
    <property type="entry name" value="FADPNR"/>
</dbReference>
<dbReference type="SUPFAM" id="SSF51971">
    <property type="entry name" value="Nucleotide-binding domain"/>
    <property type="match status" value="1"/>
</dbReference>
<dbReference type="InterPro" id="IPR053275">
    <property type="entry name" value="Agnestin_monoxygenase"/>
</dbReference>
<dbReference type="PANTHER" id="PTHR38688:SF1">
    <property type="entry name" value="FAD_NAD(P)-BINDING DOMAIN-CONTAINING PROTEIN"/>
    <property type="match status" value="1"/>
</dbReference>
<evidence type="ECO:0000259" key="1">
    <source>
        <dbReference type="Pfam" id="PF07992"/>
    </source>
</evidence>